<dbReference type="AlphaFoldDB" id="A0A8J5Y0M2"/>
<accession>A0A8J5Y0M2</accession>
<name>A0A8J5Y0M2_DIALT</name>
<evidence type="ECO:0000313" key="1">
    <source>
        <dbReference type="EMBL" id="KAG8469090.1"/>
    </source>
</evidence>
<evidence type="ECO:0008006" key="3">
    <source>
        <dbReference type="Google" id="ProtNLM"/>
    </source>
</evidence>
<keyword evidence="2" id="KW-1185">Reference proteome</keyword>
<protein>
    <recommendedName>
        <fullName evidence="3">Nucleotide-diphospho-sugar transferase domain-containing protein</fullName>
    </recommendedName>
</protein>
<organism evidence="1 2">
    <name type="scientific">Diacronema lutheri</name>
    <name type="common">Unicellular marine alga</name>
    <name type="synonym">Monochrysis lutheri</name>
    <dbReference type="NCBI Taxonomy" id="2081491"/>
    <lineage>
        <taxon>Eukaryota</taxon>
        <taxon>Haptista</taxon>
        <taxon>Haptophyta</taxon>
        <taxon>Pavlovophyceae</taxon>
        <taxon>Pavlovales</taxon>
        <taxon>Pavlovaceae</taxon>
        <taxon>Diacronema</taxon>
    </lineage>
</organism>
<dbReference type="EMBL" id="JAGTXO010000003">
    <property type="protein sequence ID" value="KAG8469090.1"/>
    <property type="molecule type" value="Genomic_DNA"/>
</dbReference>
<proteinExistence type="predicted"/>
<evidence type="ECO:0000313" key="2">
    <source>
        <dbReference type="Proteomes" id="UP000751190"/>
    </source>
</evidence>
<comment type="caution">
    <text evidence="1">The sequence shown here is derived from an EMBL/GenBank/DDBJ whole genome shotgun (WGS) entry which is preliminary data.</text>
</comment>
<gene>
    <name evidence="1" type="ORF">KFE25_007608</name>
</gene>
<dbReference type="Proteomes" id="UP000751190">
    <property type="component" value="Unassembled WGS sequence"/>
</dbReference>
<dbReference type="OrthoDB" id="2014201at2759"/>
<sequence>MVAGARSARRALVAIATTVWVRLGERGVNHADVCGIVKWCRDAAHFSAALPILVERSGAGALWNGHADVVVSTNDVAFTRSECPQPRIIHSQIEPDFLNLTNWFAHTAFDRKEARQRILASGVKHHLSPEPFDRALLTKWALVGLVRYELVLCVDNDVDFFEAGRRSPAGVDAYLAAATRAWAEEVPRFRASPARLLGTADMEAPVNMGMVWLKPSRAMFEEGVALLRTGRFSYETGFNMTGRPLELMDAQMARTLPMNRTRMIYLNTWNVVAGASDQGLFSLVFMMRHRALRLTSRADYTLHHFWSSSKPWVRLGSCLPYFYQLGLIDAPGDEAGRVVPPRLLPKPAGPRQEGHCWPVLRRMAAKLISEPSARARWKCRGASFTLF</sequence>
<reference evidence="1" key="1">
    <citation type="submission" date="2021-05" db="EMBL/GenBank/DDBJ databases">
        <title>The genome of the haptophyte Pavlova lutheri (Diacronema luteri, Pavlovales) - a model for lipid biosynthesis in eukaryotic algae.</title>
        <authorList>
            <person name="Hulatt C.J."/>
            <person name="Posewitz M.C."/>
        </authorList>
    </citation>
    <scope>NUCLEOTIDE SEQUENCE</scope>
    <source>
        <strain evidence="1">NIVA-4/92</strain>
    </source>
</reference>